<dbReference type="InterPro" id="IPR052955">
    <property type="entry name" value="UPF0703_membrane_permease"/>
</dbReference>
<name>A0A318KV92_9FIRM</name>
<evidence type="ECO:0000313" key="4">
    <source>
        <dbReference type="Proteomes" id="UP000247612"/>
    </source>
</evidence>
<dbReference type="PANTHER" id="PTHR40047">
    <property type="entry name" value="UPF0703 PROTEIN YCGQ"/>
    <property type="match status" value="1"/>
</dbReference>
<reference evidence="3 4" key="1">
    <citation type="submission" date="2018-05" db="EMBL/GenBank/DDBJ databases">
        <title>Genomic Encyclopedia of Type Strains, Phase IV (KMG-IV): sequencing the most valuable type-strain genomes for metagenomic binning, comparative biology and taxonomic classification.</title>
        <authorList>
            <person name="Goeker M."/>
        </authorList>
    </citation>
    <scope>NUCLEOTIDE SEQUENCE [LARGE SCALE GENOMIC DNA]</scope>
    <source>
        <strain evidence="3 4">JC118</strain>
    </source>
</reference>
<sequence>MAVPVYLFTGFLESGKTTLISNTLLDEGFNDGEKTLLIRCEEGIEEYEERMLKQTRTTLVTVENEQDLCSDLLVEFDRRYEPDRVMIEFNGMWSVNQFLEMDMPLDWLLVQILTTIDAQTFTSYMSNMRSLMYDQIFASEVVIFNRCEPEMKKSFLRSNIKAINKSAQLIYEMSDGSINDLKDDELPFDVKADFIDLEDDDYGLWYMDALENPGKYKGKTIRFKGKVMRRPEDDEDIYVIGRLAMVCCAEDMQLIGLMVKSDHAEQMVDGDWLTLSAKIEVIFDEEYGANVPFLIEESYERCRPMKDEIVSFS</sequence>
<organism evidence="3 4">
    <name type="scientific">Dielma fastidiosa</name>
    <dbReference type="NCBI Taxonomy" id="1034346"/>
    <lineage>
        <taxon>Bacteria</taxon>
        <taxon>Bacillati</taxon>
        <taxon>Bacillota</taxon>
        <taxon>Erysipelotrichia</taxon>
        <taxon>Erysipelotrichales</taxon>
        <taxon>Erysipelotrichaceae</taxon>
        <taxon>Dielma</taxon>
    </lineage>
</organism>
<dbReference type="Gene3D" id="3.40.50.300">
    <property type="entry name" value="P-loop containing nucleotide triphosphate hydrolases"/>
    <property type="match status" value="1"/>
</dbReference>
<dbReference type="Proteomes" id="UP000247612">
    <property type="component" value="Unassembled WGS sequence"/>
</dbReference>
<accession>A0A318KV92</accession>
<dbReference type="EMBL" id="QJKH01000005">
    <property type="protein sequence ID" value="PXX79635.1"/>
    <property type="molecule type" value="Genomic_DNA"/>
</dbReference>
<gene>
    <name evidence="3" type="ORF">DES51_105107</name>
</gene>
<proteinExistence type="predicted"/>
<dbReference type="Pfam" id="PF02492">
    <property type="entry name" value="cobW"/>
    <property type="match status" value="1"/>
</dbReference>
<feature type="domain" description="DUF1980" evidence="2">
    <location>
        <begin position="189"/>
        <end position="302"/>
    </location>
</feature>
<feature type="domain" description="CobW/HypB/UreG nucleotide-binding" evidence="1">
    <location>
        <begin position="4"/>
        <end position="169"/>
    </location>
</feature>
<dbReference type="InterPro" id="IPR048447">
    <property type="entry name" value="DUF1980_C"/>
</dbReference>
<dbReference type="AlphaFoldDB" id="A0A318KV92"/>
<comment type="caution">
    <text evidence="3">The sequence shown here is derived from an EMBL/GenBank/DDBJ whole genome shotgun (WGS) entry which is preliminary data.</text>
</comment>
<dbReference type="OrthoDB" id="9770408at2"/>
<dbReference type="SUPFAM" id="SSF52540">
    <property type="entry name" value="P-loop containing nucleoside triphosphate hydrolases"/>
    <property type="match status" value="1"/>
</dbReference>
<dbReference type="Pfam" id="PF21537">
    <property type="entry name" value="DUF1980_C"/>
    <property type="match status" value="1"/>
</dbReference>
<evidence type="ECO:0000259" key="1">
    <source>
        <dbReference type="Pfam" id="PF02492"/>
    </source>
</evidence>
<dbReference type="InterPro" id="IPR003495">
    <property type="entry name" value="CobW/HypB/UreG_nucleotide-bd"/>
</dbReference>
<dbReference type="STRING" id="1034346.GCA_000313565_00701"/>
<dbReference type="InterPro" id="IPR027417">
    <property type="entry name" value="P-loop_NTPase"/>
</dbReference>
<evidence type="ECO:0000259" key="2">
    <source>
        <dbReference type="Pfam" id="PF21537"/>
    </source>
</evidence>
<dbReference type="PANTHER" id="PTHR40047:SF1">
    <property type="entry name" value="UPF0703 PROTEIN YCGQ"/>
    <property type="match status" value="1"/>
</dbReference>
<evidence type="ECO:0000313" key="3">
    <source>
        <dbReference type="EMBL" id="PXX79635.1"/>
    </source>
</evidence>
<protein>
    <submittedName>
        <fullName evidence="3">Putative repeat protein (TIGR03943 family)</fullName>
    </submittedName>
</protein>
<dbReference type="RefSeq" id="WP_022937008.1">
    <property type="nucleotide sequence ID" value="NZ_CABKRQ010000002.1"/>
</dbReference>
<keyword evidence="4" id="KW-1185">Reference proteome</keyword>